<dbReference type="SUPFAM" id="SSF50630">
    <property type="entry name" value="Acid proteases"/>
    <property type="match status" value="1"/>
</dbReference>
<proteinExistence type="predicted"/>
<dbReference type="Gene3D" id="2.40.70.10">
    <property type="entry name" value="Acid Proteases"/>
    <property type="match status" value="1"/>
</dbReference>
<evidence type="ECO:0000313" key="2">
    <source>
        <dbReference type="Proteomes" id="UP000782312"/>
    </source>
</evidence>
<dbReference type="GO" id="GO:0006508">
    <property type="term" value="P:proteolysis"/>
    <property type="evidence" value="ECO:0007669"/>
    <property type="project" value="InterPro"/>
</dbReference>
<comment type="caution">
    <text evidence="1">The sequence shown here is derived from an EMBL/GenBank/DDBJ whole genome shotgun (WGS) entry which is preliminary data.</text>
</comment>
<accession>A0A932I116</accession>
<dbReference type="InterPro" id="IPR001969">
    <property type="entry name" value="Aspartic_peptidase_AS"/>
</dbReference>
<dbReference type="EMBL" id="JACPUR010000017">
    <property type="protein sequence ID" value="MBI3127431.1"/>
    <property type="molecule type" value="Genomic_DNA"/>
</dbReference>
<evidence type="ECO:0000313" key="1">
    <source>
        <dbReference type="EMBL" id="MBI3127431.1"/>
    </source>
</evidence>
<dbReference type="Proteomes" id="UP000782312">
    <property type="component" value="Unassembled WGS sequence"/>
</dbReference>
<gene>
    <name evidence="1" type="ORF">HYZ11_07490</name>
</gene>
<dbReference type="GO" id="GO:0004190">
    <property type="term" value="F:aspartic-type endopeptidase activity"/>
    <property type="evidence" value="ECO:0007669"/>
    <property type="project" value="InterPro"/>
</dbReference>
<organism evidence="1 2">
    <name type="scientific">Tectimicrobiota bacterium</name>
    <dbReference type="NCBI Taxonomy" id="2528274"/>
    <lineage>
        <taxon>Bacteria</taxon>
        <taxon>Pseudomonadati</taxon>
        <taxon>Nitrospinota/Tectimicrobiota group</taxon>
        <taxon>Candidatus Tectimicrobiota</taxon>
    </lineage>
</organism>
<sequence length="116" mass="11970">MGKGLLAQGKPVPTPVSGVALIDTGATNTCIDDQAAQSLGLPVIDVARMTSATHANQQCNIYPVQINMPPNLTINAPRAMGAGLAAQGLLVLLGRDVLQACNLFYNGPLGQFTLSI</sequence>
<reference evidence="1" key="1">
    <citation type="submission" date="2020-07" db="EMBL/GenBank/DDBJ databases">
        <title>Huge and variable diversity of episymbiotic CPR bacteria and DPANN archaea in groundwater ecosystems.</title>
        <authorList>
            <person name="He C.Y."/>
            <person name="Keren R."/>
            <person name="Whittaker M."/>
            <person name="Farag I.F."/>
            <person name="Doudna J."/>
            <person name="Cate J.H.D."/>
            <person name="Banfield J.F."/>
        </authorList>
    </citation>
    <scope>NUCLEOTIDE SEQUENCE</scope>
    <source>
        <strain evidence="1">NC_groundwater_763_Ag_S-0.2um_68_21</strain>
    </source>
</reference>
<name>A0A932I116_UNCTE</name>
<dbReference type="InterPro" id="IPR021109">
    <property type="entry name" value="Peptidase_aspartic_dom_sf"/>
</dbReference>
<dbReference type="AlphaFoldDB" id="A0A932I116"/>
<protein>
    <submittedName>
        <fullName evidence="1">Retropepsin-like domain-containing protein</fullName>
    </submittedName>
</protein>
<dbReference type="PROSITE" id="PS00141">
    <property type="entry name" value="ASP_PROTEASE"/>
    <property type="match status" value="1"/>
</dbReference>
<dbReference type="Pfam" id="PF13975">
    <property type="entry name" value="gag-asp_proteas"/>
    <property type="match status" value="1"/>
</dbReference>